<proteinExistence type="predicted"/>
<reference evidence="1 2" key="1">
    <citation type="submission" date="2007-03" db="EMBL/GenBank/DDBJ databases">
        <authorList>
            <person name="Fulton L."/>
            <person name="Clifton S."/>
            <person name="Fulton B."/>
            <person name="Xu J."/>
            <person name="Minx P."/>
            <person name="Pepin K.H."/>
            <person name="Johnson M."/>
            <person name="Thiruvilangam P."/>
            <person name="Bhonagiri V."/>
            <person name="Nash W.E."/>
            <person name="Mardis E.R."/>
            <person name="Wilson R.K."/>
        </authorList>
    </citation>
    <scope>NUCLEOTIDE SEQUENCE [LARGE SCALE GENOMIC DNA]</scope>
    <source>
        <strain evidence="2">ATCC 8483 / DSM 1896 / JCM 5824 / BCRC 10623 / CCUG 4943 / NCTC 11153</strain>
    </source>
</reference>
<protein>
    <submittedName>
        <fullName evidence="1">Uncharacterized protein</fullName>
    </submittedName>
</protein>
<organism evidence="1 2">
    <name type="scientific">Bacteroides ovatus (strain ATCC 8483 / DSM 1896 / JCM 5824 / BCRC 10623 / CCUG 4943 / NCTC 11153)</name>
    <dbReference type="NCBI Taxonomy" id="411476"/>
    <lineage>
        <taxon>Bacteria</taxon>
        <taxon>Pseudomonadati</taxon>
        <taxon>Bacteroidota</taxon>
        <taxon>Bacteroidia</taxon>
        <taxon>Bacteroidales</taxon>
        <taxon>Bacteroidaceae</taxon>
        <taxon>Bacteroides</taxon>
    </lineage>
</organism>
<evidence type="ECO:0000313" key="1">
    <source>
        <dbReference type="EMBL" id="EDO09375.1"/>
    </source>
</evidence>
<gene>
    <name evidence="1" type="ORF">BACOVA_05236</name>
</gene>
<dbReference type="Proteomes" id="UP000005475">
    <property type="component" value="Unassembled WGS sequence"/>
</dbReference>
<comment type="caution">
    <text evidence="1">The sequence shown here is derived from an EMBL/GenBank/DDBJ whole genome shotgun (WGS) entry which is preliminary data.</text>
</comment>
<reference evidence="2" key="2">
    <citation type="submission" date="2007-04" db="EMBL/GenBank/DDBJ databases">
        <title>Draft genome sequence of Bacteroides ovatus (ATCC 8483).</title>
        <authorList>
            <person name="Sudarsanam P."/>
            <person name="Ley R."/>
            <person name="Guruge J."/>
            <person name="Turnbaugh P.J."/>
            <person name="Mahowald M."/>
            <person name="Liep D."/>
            <person name="Gordon J."/>
        </authorList>
    </citation>
    <scope>NUCLEOTIDE SEQUENCE [LARGE SCALE GENOMIC DNA]</scope>
    <source>
        <strain evidence="2">ATCC 8483 / DSM 1896 / JCM 5824 / BCRC 10623 / CCUG 4943 / NCTC 11153</strain>
    </source>
</reference>
<accession>A0AAN3A561</accession>
<evidence type="ECO:0000313" key="2">
    <source>
        <dbReference type="Proteomes" id="UP000005475"/>
    </source>
</evidence>
<dbReference type="AlphaFoldDB" id="A0AAN3A561"/>
<name>A0AAN3A561_BACO1</name>
<sequence length="57" mass="6874">MDRVRTLIKRKFKRKRRFLCFTAYNSKTIRIFAVLLEKTRCKTALQNVEGKKRGNKL</sequence>
<dbReference type="EMBL" id="AAXF02000054">
    <property type="protein sequence ID" value="EDO09375.1"/>
    <property type="molecule type" value="Genomic_DNA"/>
</dbReference>